<protein>
    <submittedName>
        <fullName evidence="3">Restriction endonuclease</fullName>
    </submittedName>
</protein>
<organism evidence="3 4">
    <name type="scientific">Xylanibacter muris</name>
    <dbReference type="NCBI Taxonomy" id="2736290"/>
    <lineage>
        <taxon>Bacteria</taxon>
        <taxon>Pseudomonadati</taxon>
        <taxon>Bacteroidota</taxon>
        <taxon>Bacteroidia</taxon>
        <taxon>Bacteroidales</taxon>
        <taxon>Prevotellaceae</taxon>
        <taxon>Xylanibacter</taxon>
    </lineage>
</organism>
<keyword evidence="3" id="KW-0378">Hydrolase</keyword>
<feature type="domain" description="Phospholipase D-like" evidence="1">
    <location>
        <begin position="57"/>
        <end position="155"/>
    </location>
</feature>
<dbReference type="Proteomes" id="UP000714420">
    <property type="component" value="Unassembled WGS sequence"/>
</dbReference>
<sequence>MDFLLQPNIYSTENGTNTLMSLLERAWVKDVKEHDSVGNGTFYILSGFSNFNGGVPFYERIEKHIQLGGKCKIILGASASQRMSSQQIVRKLLEIGCEVGLVNRKAIFHAKCYGFQNGQFRNLIVSSGNFTSRGITQNIEASLFLQEADLKMKFEWETVFDAIKTQKLEYYQVSSDEANDPAWKLLFDEDKYRIEEGTKDEFSTMVLTLGHNDTVRIQAEPRTNASKGSQYFWLSKDAIDFFPRLNIENKRGTKKTYSTFIKIHYLDIGRTVEERVTLEAENNLDFRLGTGTLRNTQAAYEGDIALITRKDNAEYELRIVHKTDPLYSVIIKYAIYNIGNRGKRYGYIANSQLMKIQQSLL</sequence>
<keyword evidence="3" id="KW-0540">Nuclease</keyword>
<dbReference type="SUPFAM" id="SSF56024">
    <property type="entry name" value="Phospholipase D/nuclease"/>
    <property type="match status" value="1"/>
</dbReference>
<reference evidence="3 4" key="1">
    <citation type="submission" date="2020-05" db="EMBL/GenBank/DDBJ databases">
        <title>Distinct polysaccharide utilization as determinants for interspecies competition between intestinal Prevotella spp.</title>
        <authorList>
            <person name="Galvez E.J.C."/>
            <person name="Iljazovic A."/>
            <person name="Strowig T."/>
        </authorList>
    </citation>
    <scope>NUCLEOTIDE SEQUENCE [LARGE SCALE GENOMIC DNA]</scope>
    <source>
        <strain evidence="3 4">PMUR</strain>
    </source>
</reference>
<accession>A0ABX2AMI5</accession>
<feature type="domain" description="Metal-independent restriction enzyme BfiI DNA binding" evidence="2">
    <location>
        <begin position="201"/>
        <end position="356"/>
    </location>
</feature>
<gene>
    <name evidence="3" type="ORF">HPS56_08615</name>
</gene>
<evidence type="ECO:0000259" key="1">
    <source>
        <dbReference type="Pfam" id="PF13091"/>
    </source>
</evidence>
<keyword evidence="3" id="KW-0255">Endonuclease</keyword>
<evidence type="ECO:0000313" key="3">
    <source>
        <dbReference type="EMBL" id="NPD92403.1"/>
    </source>
</evidence>
<dbReference type="InterPro" id="IPR040731">
    <property type="entry name" value="BfiI_DBD"/>
</dbReference>
<dbReference type="Gene3D" id="3.30.870.10">
    <property type="entry name" value="Endonuclease Chain A"/>
    <property type="match status" value="1"/>
</dbReference>
<dbReference type="InterPro" id="IPR025202">
    <property type="entry name" value="PLD-like_dom"/>
</dbReference>
<dbReference type="RefSeq" id="WP_172275735.1">
    <property type="nucleotide sequence ID" value="NZ_CASGMU010000006.1"/>
</dbReference>
<dbReference type="Pfam" id="PF13091">
    <property type="entry name" value="PLDc_2"/>
    <property type="match status" value="1"/>
</dbReference>
<dbReference type="GO" id="GO:0004519">
    <property type="term" value="F:endonuclease activity"/>
    <property type="evidence" value="ECO:0007669"/>
    <property type="project" value="UniProtKB-KW"/>
</dbReference>
<dbReference type="EMBL" id="JABKKF010000007">
    <property type="protein sequence ID" value="NPD92403.1"/>
    <property type="molecule type" value="Genomic_DNA"/>
</dbReference>
<name>A0ABX2AMI5_9BACT</name>
<evidence type="ECO:0000313" key="4">
    <source>
        <dbReference type="Proteomes" id="UP000714420"/>
    </source>
</evidence>
<comment type="caution">
    <text evidence="3">The sequence shown here is derived from an EMBL/GenBank/DDBJ whole genome shotgun (WGS) entry which is preliminary data.</text>
</comment>
<proteinExistence type="predicted"/>
<keyword evidence="4" id="KW-1185">Reference proteome</keyword>
<dbReference type="Gene3D" id="2.40.330.30">
    <property type="match status" value="1"/>
</dbReference>
<dbReference type="Pfam" id="PF18243">
    <property type="entry name" value="BfiI_DBD"/>
    <property type="match status" value="1"/>
</dbReference>
<evidence type="ECO:0000259" key="2">
    <source>
        <dbReference type="Pfam" id="PF18243"/>
    </source>
</evidence>